<accession>A0A542XY32</accession>
<comment type="caution">
    <text evidence="1">The sequence shown here is derived from an EMBL/GenBank/DDBJ whole genome shotgun (WGS) entry which is preliminary data.</text>
</comment>
<keyword evidence="2" id="KW-1185">Reference proteome</keyword>
<proteinExistence type="predicted"/>
<dbReference type="AlphaFoldDB" id="A0A542XY32"/>
<dbReference type="RefSeq" id="WP_141888788.1">
    <property type="nucleotide sequence ID" value="NZ_BAAAUY010000023.1"/>
</dbReference>
<organism evidence="1 2">
    <name type="scientific">Leucobacter komagatae</name>
    <dbReference type="NCBI Taxonomy" id="55969"/>
    <lineage>
        <taxon>Bacteria</taxon>
        <taxon>Bacillati</taxon>
        <taxon>Actinomycetota</taxon>
        <taxon>Actinomycetes</taxon>
        <taxon>Micrococcales</taxon>
        <taxon>Microbacteriaceae</taxon>
        <taxon>Leucobacter</taxon>
    </lineage>
</organism>
<gene>
    <name evidence="1" type="ORF">FB468_3241</name>
</gene>
<dbReference type="EMBL" id="VFON01000002">
    <property type="protein sequence ID" value="TQL40718.1"/>
    <property type="molecule type" value="Genomic_DNA"/>
</dbReference>
<name>A0A542XY32_9MICO</name>
<dbReference type="OrthoDB" id="3418622at2"/>
<sequence>MTAGGDLQLEALEAAISPDRLGTYLSEADGDRSLAREFYVWDRDVASAMFADIAIIEVALRNAIHGVLTAHLGERWYELGGIPLDWRATTNLQKAWERLPAQDRANPDLPHVPGKLVARLMFGFWRDLFDSGGYVGKEPRRVKVDYEQNWRAVLHRAFPGGRRTAQSAGEAYSRDWVLRQIDIVHAARNRVAHHEPLLRGFPLPGQGAARLTVEDGYLACVRLANMIDFNLADWLRNNSNVPNLLAKRPTQ</sequence>
<dbReference type="Proteomes" id="UP000319094">
    <property type="component" value="Unassembled WGS sequence"/>
</dbReference>
<evidence type="ECO:0000313" key="1">
    <source>
        <dbReference type="EMBL" id="TQL40718.1"/>
    </source>
</evidence>
<reference evidence="1 2" key="1">
    <citation type="submission" date="2019-06" db="EMBL/GenBank/DDBJ databases">
        <title>Sequencing the genomes of 1000 actinobacteria strains.</title>
        <authorList>
            <person name="Klenk H.-P."/>
        </authorList>
    </citation>
    <scope>NUCLEOTIDE SEQUENCE [LARGE SCALE GENOMIC DNA]</scope>
    <source>
        <strain evidence="1 2">DSM 8803</strain>
    </source>
</reference>
<evidence type="ECO:0000313" key="2">
    <source>
        <dbReference type="Proteomes" id="UP000319094"/>
    </source>
</evidence>
<evidence type="ECO:0008006" key="3">
    <source>
        <dbReference type="Google" id="ProtNLM"/>
    </source>
</evidence>
<protein>
    <recommendedName>
        <fullName evidence="3">Abi-like protein</fullName>
    </recommendedName>
</protein>